<feature type="modified residue" description="4-aspartylphosphate" evidence="5">
    <location>
        <position position="60"/>
    </location>
</feature>
<evidence type="ECO:0000313" key="8">
    <source>
        <dbReference type="EMBL" id="PKY70496.1"/>
    </source>
</evidence>
<dbReference type="CDD" id="cd06170">
    <property type="entry name" value="LuxR_C_like"/>
    <property type="match status" value="1"/>
</dbReference>
<keyword evidence="1 5" id="KW-0597">Phosphoprotein</keyword>
<dbReference type="RefSeq" id="WP_101672269.1">
    <property type="nucleotide sequence ID" value="NZ_JAKRCZ010000011.1"/>
</dbReference>
<dbReference type="SMART" id="SM00421">
    <property type="entry name" value="HTH_LUXR"/>
    <property type="match status" value="1"/>
</dbReference>
<gene>
    <name evidence="8" type="ORF">CYJ40_05090</name>
</gene>
<dbReference type="InterPro" id="IPR058245">
    <property type="entry name" value="NreC/VraR/RcsB-like_REC"/>
</dbReference>
<evidence type="ECO:0000256" key="2">
    <source>
        <dbReference type="ARBA" id="ARBA00023015"/>
    </source>
</evidence>
<dbReference type="GO" id="GO:0006355">
    <property type="term" value="P:regulation of DNA-templated transcription"/>
    <property type="evidence" value="ECO:0007669"/>
    <property type="project" value="InterPro"/>
</dbReference>
<dbReference type="PROSITE" id="PS50043">
    <property type="entry name" value="HTH_LUXR_2"/>
    <property type="match status" value="1"/>
</dbReference>
<keyword evidence="2" id="KW-0805">Transcription regulation</keyword>
<dbReference type="GO" id="GO:0003677">
    <property type="term" value="F:DNA binding"/>
    <property type="evidence" value="ECO:0007669"/>
    <property type="project" value="UniProtKB-KW"/>
</dbReference>
<dbReference type="PANTHER" id="PTHR43214">
    <property type="entry name" value="TWO-COMPONENT RESPONSE REGULATOR"/>
    <property type="match status" value="1"/>
</dbReference>
<feature type="domain" description="HTH luxR-type" evidence="6">
    <location>
        <begin position="155"/>
        <end position="220"/>
    </location>
</feature>
<organism evidence="8 9">
    <name type="scientific">Brevibacterium ravenspurgense</name>
    <dbReference type="NCBI Taxonomy" id="479117"/>
    <lineage>
        <taxon>Bacteria</taxon>
        <taxon>Bacillati</taxon>
        <taxon>Actinomycetota</taxon>
        <taxon>Actinomycetes</taxon>
        <taxon>Micrococcales</taxon>
        <taxon>Brevibacteriaceae</taxon>
        <taxon>Brevibacterium</taxon>
    </lineage>
</organism>
<sequence>MPSAAAPIRVMIVDDDAMVLTGLDRILSTPGDIEVVAAARSGEDAIEKAHKHFPDVVLMDLSMPGIGGVEAIRSLRNGLRPPTVLALTGFDTENYLLQSLEAGAVGFLLKDIGPEELIDTVRRAHLGQPVFSPQAVRRLMSMAVENPDRAAQKDAWEKMNTLTEKEREVALHLHAGLTNSEIAAAMYVGESTVKTHLNRVLLKLDCESRTSAAVLIERARHHR</sequence>
<dbReference type="PROSITE" id="PS50110">
    <property type="entry name" value="RESPONSE_REGULATORY"/>
    <property type="match status" value="1"/>
</dbReference>
<name>A0A2I1IH94_9MICO</name>
<keyword evidence="3 8" id="KW-0238">DNA-binding</keyword>
<dbReference type="SMART" id="SM00448">
    <property type="entry name" value="REC"/>
    <property type="match status" value="1"/>
</dbReference>
<dbReference type="Gene3D" id="3.40.50.2300">
    <property type="match status" value="1"/>
</dbReference>
<evidence type="ECO:0000259" key="6">
    <source>
        <dbReference type="PROSITE" id="PS50043"/>
    </source>
</evidence>
<dbReference type="PROSITE" id="PS00622">
    <property type="entry name" value="HTH_LUXR_1"/>
    <property type="match status" value="1"/>
</dbReference>
<evidence type="ECO:0000256" key="5">
    <source>
        <dbReference type="PROSITE-ProRule" id="PRU00169"/>
    </source>
</evidence>
<proteinExistence type="predicted"/>
<dbReference type="PRINTS" id="PR00038">
    <property type="entry name" value="HTHLUXR"/>
</dbReference>
<evidence type="ECO:0000259" key="7">
    <source>
        <dbReference type="PROSITE" id="PS50110"/>
    </source>
</evidence>
<dbReference type="PANTHER" id="PTHR43214:SF24">
    <property type="entry name" value="TRANSCRIPTIONAL REGULATORY PROTEIN NARL-RELATED"/>
    <property type="match status" value="1"/>
</dbReference>
<dbReference type="InterPro" id="IPR000792">
    <property type="entry name" value="Tscrpt_reg_LuxR_C"/>
</dbReference>
<dbReference type="CDD" id="cd17535">
    <property type="entry name" value="REC_NarL-like"/>
    <property type="match status" value="1"/>
</dbReference>
<dbReference type="InterPro" id="IPR011006">
    <property type="entry name" value="CheY-like_superfamily"/>
</dbReference>
<evidence type="ECO:0000313" key="9">
    <source>
        <dbReference type="Proteomes" id="UP000242755"/>
    </source>
</evidence>
<dbReference type="AlphaFoldDB" id="A0A2I1IH94"/>
<evidence type="ECO:0000256" key="4">
    <source>
        <dbReference type="ARBA" id="ARBA00023163"/>
    </source>
</evidence>
<accession>A0A2I1IH94</accession>
<dbReference type="SUPFAM" id="SSF52172">
    <property type="entry name" value="CheY-like"/>
    <property type="match status" value="1"/>
</dbReference>
<dbReference type="Proteomes" id="UP000242755">
    <property type="component" value="Unassembled WGS sequence"/>
</dbReference>
<dbReference type="GO" id="GO:0000160">
    <property type="term" value="P:phosphorelay signal transduction system"/>
    <property type="evidence" value="ECO:0007669"/>
    <property type="project" value="InterPro"/>
</dbReference>
<evidence type="ECO:0000256" key="1">
    <source>
        <dbReference type="ARBA" id="ARBA00022553"/>
    </source>
</evidence>
<dbReference type="Pfam" id="PF00196">
    <property type="entry name" value="GerE"/>
    <property type="match status" value="1"/>
</dbReference>
<feature type="domain" description="Response regulatory" evidence="7">
    <location>
        <begin position="9"/>
        <end position="125"/>
    </location>
</feature>
<evidence type="ECO:0000256" key="3">
    <source>
        <dbReference type="ARBA" id="ARBA00023125"/>
    </source>
</evidence>
<dbReference type="STRING" id="1176165.GCA_001584405_00873"/>
<dbReference type="InterPro" id="IPR039420">
    <property type="entry name" value="WalR-like"/>
</dbReference>
<comment type="caution">
    <text evidence="8">The sequence shown here is derived from an EMBL/GenBank/DDBJ whole genome shotgun (WGS) entry which is preliminary data.</text>
</comment>
<dbReference type="InterPro" id="IPR001789">
    <property type="entry name" value="Sig_transdc_resp-reg_receiver"/>
</dbReference>
<protein>
    <submittedName>
        <fullName evidence="8">DNA-binding response regulator</fullName>
    </submittedName>
</protein>
<keyword evidence="4" id="KW-0804">Transcription</keyword>
<dbReference type="Pfam" id="PF00072">
    <property type="entry name" value="Response_reg"/>
    <property type="match status" value="1"/>
</dbReference>
<reference evidence="8 9" key="1">
    <citation type="submission" date="2017-12" db="EMBL/GenBank/DDBJ databases">
        <title>Phylogenetic diversity of female urinary microbiome.</title>
        <authorList>
            <person name="Thomas-White K."/>
            <person name="Wolfe A.J."/>
        </authorList>
    </citation>
    <scope>NUCLEOTIDE SEQUENCE [LARGE SCALE GENOMIC DNA]</scope>
    <source>
        <strain evidence="8 9">UMB0426</strain>
    </source>
</reference>
<dbReference type="EMBL" id="PKGO01000004">
    <property type="protein sequence ID" value="PKY70496.1"/>
    <property type="molecule type" value="Genomic_DNA"/>
</dbReference>